<organism evidence="2 3">
    <name type="scientific">Chionoecetes opilio</name>
    <name type="common">Atlantic snow crab</name>
    <name type="synonym">Cancer opilio</name>
    <dbReference type="NCBI Taxonomy" id="41210"/>
    <lineage>
        <taxon>Eukaryota</taxon>
        <taxon>Metazoa</taxon>
        <taxon>Ecdysozoa</taxon>
        <taxon>Arthropoda</taxon>
        <taxon>Crustacea</taxon>
        <taxon>Multicrustacea</taxon>
        <taxon>Malacostraca</taxon>
        <taxon>Eumalacostraca</taxon>
        <taxon>Eucarida</taxon>
        <taxon>Decapoda</taxon>
        <taxon>Pleocyemata</taxon>
        <taxon>Brachyura</taxon>
        <taxon>Eubrachyura</taxon>
        <taxon>Majoidea</taxon>
        <taxon>Majidae</taxon>
        <taxon>Chionoecetes</taxon>
    </lineage>
</organism>
<dbReference type="AlphaFoldDB" id="A0A8J4YBH3"/>
<feature type="transmembrane region" description="Helical" evidence="1">
    <location>
        <begin position="50"/>
        <end position="83"/>
    </location>
</feature>
<evidence type="ECO:0000313" key="3">
    <source>
        <dbReference type="Proteomes" id="UP000770661"/>
    </source>
</evidence>
<keyword evidence="1" id="KW-0472">Membrane</keyword>
<reference evidence="2" key="1">
    <citation type="submission" date="2020-07" db="EMBL/GenBank/DDBJ databases">
        <title>The High-quality genome of the commercially important snow crab, Chionoecetes opilio.</title>
        <authorList>
            <person name="Jeong J.-H."/>
            <person name="Ryu S."/>
        </authorList>
    </citation>
    <scope>NUCLEOTIDE SEQUENCE</scope>
    <source>
        <strain evidence="2">MADBK_172401_WGS</strain>
        <tissue evidence="2">Digestive gland</tissue>
    </source>
</reference>
<feature type="transmembrane region" description="Helical" evidence="1">
    <location>
        <begin position="103"/>
        <end position="124"/>
    </location>
</feature>
<dbReference type="Proteomes" id="UP000770661">
    <property type="component" value="Unassembled WGS sequence"/>
</dbReference>
<evidence type="ECO:0000256" key="1">
    <source>
        <dbReference type="SAM" id="Phobius"/>
    </source>
</evidence>
<keyword evidence="1" id="KW-0812">Transmembrane</keyword>
<proteinExistence type="predicted"/>
<keyword evidence="3" id="KW-1185">Reference proteome</keyword>
<accession>A0A8J4YBH3</accession>
<name>A0A8J4YBH3_CHIOP</name>
<sequence>MDPADLLYAGACGLDRSKSLGPLQEYVYAKFGLCQRLNDPRLYVLRRVGASVVVGCPLVGGGAACWSRQFFVTLLFCFLFGNLRLKKAGWPPFNYRSLFTAEALLLIARLTLTVYTFSYILSWAQVFRGFRSKEDPRITASILTQISNPHCSSTLIHLYYCLLQCSGYPRKPCCPFLLEKFALVHGKWKVVMRVLSHFLYYL</sequence>
<evidence type="ECO:0000313" key="2">
    <source>
        <dbReference type="EMBL" id="KAG0719799.1"/>
    </source>
</evidence>
<comment type="caution">
    <text evidence="2">The sequence shown here is derived from an EMBL/GenBank/DDBJ whole genome shotgun (WGS) entry which is preliminary data.</text>
</comment>
<keyword evidence="1" id="KW-1133">Transmembrane helix</keyword>
<dbReference type="EMBL" id="JACEEZ010013925">
    <property type="protein sequence ID" value="KAG0719799.1"/>
    <property type="molecule type" value="Genomic_DNA"/>
</dbReference>
<protein>
    <submittedName>
        <fullName evidence="2">Uncharacterized protein</fullName>
    </submittedName>
</protein>
<gene>
    <name evidence="2" type="ORF">GWK47_049743</name>
</gene>